<evidence type="ECO:0000313" key="6">
    <source>
        <dbReference type="EMBL" id="GAU22091.1"/>
    </source>
</evidence>
<dbReference type="PANTHER" id="PTHR46695:SF5">
    <property type="entry name" value="RNA POLYMERASE-ASSOCIATED PROTEIN RTF1 HOMOLOG"/>
    <property type="match status" value="1"/>
</dbReference>
<dbReference type="EMBL" id="DF973241">
    <property type="protein sequence ID" value="GAU22091.1"/>
    <property type="molecule type" value="Genomic_DNA"/>
</dbReference>
<proteinExistence type="predicted"/>
<dbReference type="Proteomes" id="UP000242715">
    <property type="component" value="Unassembled WGS sequence"/>
</dbReference>
<dbReference type="SMART" id="SM00249">
    <property type="entry name" value="PHD"/>
    <property type="match status" value="1"/>
</dbReference>
<protein>
    <recommendedName>
        <fullName evidence="5">Zinc finger PHD-type domain-containing protein</fullName>
    </recommendedName>
</protein>
<reference evidence="7" key="1">
    <citation type="journal article" date="2017" name="Front. Plant Sci.">
        <title>Climate Clever Clovers: New Paradigm to Reduce the Environmental Footprint of Ruminants by Breeding Low Methanogenic Forages Utilizing Haplotype Variation.</title>
        <authorList>
            <person name="Kaur P."/>
            <person name="Appels R."/>
            <person name="Bayer P.E."/>
            <person name="Keeble-Gagnere G."/>
            <person name="Wang J."/>
            <person name="Hirakawa H."/>
            <person name="Shirasawa K."/>
            <person name="Vercoe P."/>
            <person name="Stefanova K."/>
            <person name="Durmic Z."/>
            <person name="Nichols P."/>
            <person name="Revell C."/>
            <person name="Isobe S.N."/>
            <person name="Edwards D."/>
            <person name="Erskine W."/>
        </authorList>
    </citation>
    <scope>NUCLEOTIDE SEQUENCE [LARGE SCALE GENOMIC DNA]</scope>
    <source>
        <strain evidence="7">cv. Daliak</strain>
    </source>
</reference>
<feature type="compositionally biased region" description="Acidic residues" evidence="4">
    <location>
        <begin position="228"/>
        <end position="240"/>
    </location>
</feature>
<evidence type="ECO:0000256" key="3">
    <source>
        <dbReference type="ARBA" id="ARBA00022833"/>
    </source>
</evidence>
<accession>A0A2Z6LSC6</accession>
<dbReference type="SUPFAM" id="SSF57903">
    <property type="entry name" value="FYVE/PHD zinc finger"/>
    <property type="match status" value="1"/>
</dbReference>
<dbReference type="AlphaFoldDB" id="A0A2Z6LSC6"/>
<dbReference type="CDD" id="cd15568">
    <property type="entry name" value="PHD5_NSD"/>
    <property type="match status" value="1"/>
</dbReference>
<dbReference type="Gene3D" id="3.30.40.10">
    <property type="entry name" value="Zinc/RING finger domain, C3HC4 (zinc finger)"/>
    <property type="match status" value="1"/>
</dbReference>
<feature type="region of interest" description="Disordered" evidence="4">
    <location>
        <begin position="1"/>
        <end position="34"/>
    </location>
</feature>
<feature type="region of interest" description="Disordered" evidence="4">
    <location>
        <begin position="87"/>
        <end position="262"/>
    </location>
</feature>
<dbReference type="InterPro" id="IPR013083">
    <property type="entry name" value="Znf_RING/FYVE/PHD"/>
</dbReference>
<keyword evidence="1" id="KW-0479">Metal-binding</keyword>
<evidence type="ECO:0000256" key="4">
    <source>
        <dbReference type="SAM" id="MobiDB-lite"/>
    </source>
</evidence>
<dbReference type="InterPro" id="IPR011011">
    <property type="entry name" value="Znf_FYVE_PHD"/>
</dbReference>
<keyword evidence="3" id="KW-0862">Zinc</keyword>
<dbReference type="InterPro" id="IPR001965">
    <property type="entry name" value="Znf_PHD"/>
</dbReference>
<name>A0A2Z6LSC6_TRISU</name>
<dbReference type="OrthoDB" id="6415790at2759"/>
<evidence type="ECO:0000313" key="7">
    <source>
        <dbReference type="Proteomes" id="UP000242715"/>
    </source>
</evidence>
<feature type="compositionally biased region" description="Acidic residues" evidence="4">
    <location>
        <begin position="90"/>
        <end position="105"/>
    </location>
</feature>
<feature type="compositionally biased region" description="Low complexity" evidence="4">
    <location>
        <begin position="19"/>
        <end position="29"/>
    </location>
</feature>
<feature type="compositionally biased region" description="Acidic residues" evidence="4">
    <location>
        <begin position="145"/>
        <end position="219"/>
    </location>
</feature>
<dbReference type="GO" id="GO:0008270">
    <property type="term" value="F:zinc ion binding"/>
    <property type="evidence" value="ECO:0007669"/>
    <property type="project" value="UniProtKB-KW"/>
</dbReference>
<organism evidence="6 7">
    <name type="scientific">Trifolium subterraneum</name>
    <name type="common">Subterranean clover</name>
    <dbReference type="NCBI Taxonomy" id="3900"/>
    <lineage>
        <taxon>Eukaryota</taxon>
        <taxon>Viridiplantae</taxon>
        <taxon>Streptophyta</taxon>
        <taxon>Embryophyta</taxon>
        <taxon>Tracheophyta</taxon>
        <taxon>Spermatophyta</taxon>
        <taxon>Magnoliopsida</taxon>
        <taxon>eudicotyledons</taxon>
        <taxon>Gunneridae</taxon>
        <taxon>Pentapetalae</taxon>
        <taxon>rosids</taxon>
        <taxon>fabids</taxon>
        <taxon>Fabales</taxon>
        <taxon>Fabaceae</taxon>
        <taxon>Papilionoideae</taxon>
        <taxon>50 kb inversion clade</taxon>
        <taxon>NPAAA clade</taxon>
        <taxon>Hologalegina</taxon>
        <taxon>IRL clade</taxon>
        <taxon>Trifolieae</taxon>
        <taxon>Trifolium</taxon>
    </lineage>
</organism>
<evidence type="ECO:0000259" key="5">
    <source>
        <dbReference type="SMART" id="SM00249"/>
    </source>
</evidence>
<gene>
    <name evidence="6" type="ORF">TSUD_309950</name>
</gene>
<evidence type="ECO:0000256" key="2">
    <source>
        <dbReference type="ARBA" id="ARBA00022771"/>
    </source>
</evidence>
<keyword evidence="7" id="KW-1185">Reference proteome</keyword>
<sequence length="387" mass="43148">MAAEEDEAPLNQSPPPLQQPSDSPLPDLPINADIHQAGELEAVVAGETSDAAAVNTEVVVDDVAPAEGGEMHAMDGIEDEIVVVEKKEDEGTEVDLEPENVEEAETNLIIGEEEVQIRDDENTDEAPPVGDDEEEEDNDEKKGEEENEKEDEEGDEIEDEKVEEGDEIEEDEKVEEGDGIEEDVKEEEGDEEIEEAGEQEQEQEEEEEEDDDEETEVDGDGGLTEDKEAAEDMEVTEEEQSVSGGKRKRGNAKTSKSTGRVPSKKKMEEDVCFICFDGGDLVLCDRRGCPKAYHPSCINRDEAFFQSKGKWNCGFDFEPRPPVYEAATLLLCQGSKYINCPIRSFRAMISRHVERDDFLANERISMSREWRFDKPFVDLKVFASASA</sequence>
<dbReference type="PANTHER" id="PTHR46695">
    <property type="entry name" value="ZINC FINGER CCCH DOMAIN-CONTAINING PROTEIN 44-RELATED"/>
    <property type="match status" value="1"/>
</dbReference>
<keyword evidence="2" id="KW-0863">Zinc-finger</keyword>
<feature type="domain" description="Zinc finger PHD-type" evidence="5">
    <location>
        <begin position="271"/>
        <end position="317"/>
    </location>
</feature>
<evidence type="ECO:0000256" key="1">
    <source>
        <dbReference type="ARBA" id="ARBA00022723"/>
    </source>
</evidence>